<evidence type="ECO:0000256" key="2">
    <source>
        <dbReference type="ARBA" id="ARBA00023002"/>
    </source>
</evidence>
<keyword evidence="7" id="KW-1185">Reference proteome</keyword>
<dbReference type="OrthoDB" id="5887723at2"/>
<reference evidence="6 7" key="1">
    <citation type="submission" date="2015-06" db="EMBL/GenBank/DDBJ databases">
        <title>A Comprehensive Approach to Explore the Metabolic and Phylogenetic Diversity of Bacterial Steroid Degradation in the Environment: Testosterone as an Example.</title>
        <authorList>
            <person name="Yang F.-C."/>
            <person name="Chen Y.-L."/>
            <person name="Yu C.-P."/>
            <person name="Tang S.-L."/>
            <person name="Wang P.-H."/>
            <person name="Ismail W."/>
            <person name="Wang C.-H."/>
            <person name="Yang C.-Y."/>
            <person name="Chiang Y.-R."/>
        </authorList>
    </citation>
    <scope>NUCLEOTIDE SEQUENCE [LARGE SCALE GENOMIC DNA]</scope>
    <source>
        <strain evidence="6 7">DSM 18526</strain>
    </source>
</reference>
<dbReference type="FunFam" id="3.40.605.10:FF:000007">
    <property type="entry name" value="NAD/NADP-dependent betaine aldehyde dehydrogenase"/>
    <property type="match status" value="1"/>
</dbReference>
<dbReference type="InterPro" id="IPR016163">
    <property type="entry name" value="Ald_DH_C"/>
</dbReference>
<evidence type="ECO:0000313" key="7">
    <source>
        <dbReference type="Proteomes" id="UP000070250"/>
    </source>
</evidence>
<dbReference type="SUPFAM" id="SSF53720">
    <property type="entry name" value="ALDH-like"/>
    <property type="match status" value="1"/>
</dbReference>
<keyword evidence="2 4" id="KW-0560">Oxidoreductase</keyword>
<dbReference type="GO" id="GO:0016620">
    <property type="term" value="F:oxidoreductase activity, acting on the aldehyde or oxo group of donors, NAD or NADP as acceptor"/>
    <property type="evidence" value="ECO:0007669"/>
    <property type="project" value="InterPro"/>
</dbReference>
<evidence type="ECO:0000256" key="1">
    <source>
        <dbReference type="ARBA" id="ARBA00009986"/>
    </source>
</evidence>
<dbReference type="InterPro" id="IPR016161">
    <property type="entry name" value="Ald_DH/histidinol_DH"/>
</dbReference>
<dbReference type="EMBL" id="CP011971">
    <property type="protein sequence ID" value="AMN46201.1"/>
    <property type="molecule type" value="Genomic_DNA"/>
</dbReference>
<dbReference type="STRING" id="465721.ACG33_03585"/>
<evidence type="ECO:0000313" key="6">
    <source>
        <dbReference type="EMBL" id="AMN46201.1"/>
    </source>
</evidence>
<feature type="domain" description="Aldehyde dehydrogenase" evidence="5">
    <location>
        <begin position="19"/>
        <end position="482"/>
    </location>
</feature>
<dbReference type="RefSeq" id="WP_066918758.1">
    <property type="nucleotide sequence ID" value="NZ_CP011971.1"/>
</dbReference>
<dbReference type="PATRIC" id="fig|465721.4.peg.769"/>
<evidence type="ECO:0000259" key="5">
    <source>
        <dbReference type="Pfam" id="PF00171"/>
    </source>
</evidence>
<dbReference type="PROSITE" id="PS00687">
    <property type="entry name" value="ALDEHYDE_DEHYDR_GLU"/>
    <property type="match status" value="1"/>
</dbReference>
<evidence type="ECO:0000256" key="3">
    <source>
        <dbReference type="PROSITE-ProRule" id="PRU10007"/>
    </source>
</evidence>
<name>A0A127F987_STEDE</name>
<evidence type="ECO:0000256" key="4">
    <source>
        <dbReference type="RuleBase" id="RU003345"/>
    </source>
</evidence>
<feature type="active site" evidence="3">
    <location>
        <position position="260"/>
    </location>
</feature>
<dbReference type="CDD" id="cd07089">
    <property type="entry name" value="ALDH_CddD-AldA-like"/>
    <property type="match status" value="1"/>
</dbReference>
<organism evidence="6 7">
    <name type="scientific">Steroidobacter denitrificans</name>
    <dbReference type="NCBI Taxonomy" id="465721"/>
    <lineage>
        <taxon>Bacteria</taxon>
        <taxon>Pseudomonadati</taxon>
        <taxon>Pseudomonadota</taxon>
        <taxon>Gammaproteobacteria</taxon>
        <taxon>Steroidobacterales</taxon>
        <taxon>Steroidobacteraceae</taxon>
        <taxon>Steroidobacter</taxon>
    </lineage>
</organism>
<sequence>MLPDLAPETRLFIDGRLVESSTGARFENLNPATGQVLGTTADGTAADMRAAVAAARRAFDETGWASDPALRARCLRQLHAGLLAEKEQLRAIVVREAGAPISLTTFMHVDGPIDMLSWWAEKAERYVYERAMPEGSFLGQRVRRLLRREAMGVVGAITPWNVPLLLNLTKIGHALAAGCTVVLKPAPDTPWSATHLGRIASEHTELPAGVLNIVASADSLVGEALVRDPRVDMVSFTGSTATGRRVMECSAGNLKKVFLELGGKSAAIVLDDADLASVLPGAAATCIHAGQGCALTTRWLVPRSRYAESIEILRTAFQAWKYGDPEDPVNLQGPQISRRQQERVLGYIERGRAEGARLLVGGGRPTRRGFFVEPTLFVDVDPRATIAQEEIFGPVCCVIPYDGDEQAVRIANDSVYGLSGAVYSPDEARALQVARRIRTGTISVNGGQWFQVDAPFGGYRQSGIGRENGEQGFEEHLETKVIALPGTPPG</sequence>
<dbReference type="Gene3D" id="3.40.309.10">
    <property type="entry name" value="Aldehyde Dehydrogenase, Chain A, domain 2"/>
    <property type="match status" value="1"/>
</dbReference>
<dbReference type="InterPro" id="IPR016162">
    <property type="entry name" value="Ald_DH_N"/>
</dbReference>
<dbReference type="Proteomes" id="UP000070250">
    <property type="component" value="Chromosome"/>
</dbReference>
<comment type="similarity">
    <text evidence="1 4">Belongs to the aldehyde dehydrogenase family.</text>
</comment>
<dbReference type="InterPro" id="IPR015590">
    <property type="entry name" value="Aldehyde_DH_dom"/>
</dbReference>
<dbReference type="Pfam" id="PF00171">
    <property type="entry name" value="Aldedh"/>
    <property type="match status" value="1"/>
</dbReference>
<protein>
    <submittedName>
        <fullName evidence="6">Aldehyde dehydrogenase</fullName>
    </submittedName>
</protein>
<dbReference type="KEGG" id="sdf:ACG33_03585"/>
<accession>A0A127F987</accession>
<gene>
    <name evidence="6" type="ORF">ACG33_03585</name>
</gene>
<proteinExistence type="inferred from homology"/>
<dbReference type="PANTHER" id="PTHR42804:SF1">
    <property type="entry name" value="ALDEHYDE DEHYDROGENASE-RELATED"/>
    <property type="match status" value="1"/>
</dbReference>
<dbReference type="PANTHER" id="PTHR42804">
    <property type="entry name" value="ALDEHYDE DEHYDROGENASE"/>
    <property type="match status" value="1"/>
</dbReference>
<dbReference type="InterPro" id="IPR029510">
    <property type="entry name" value="Ald_DH_CS_GLU"/>
</dbReference>
<dbReference type="AlphaFoldDB" id="A0A127F987"/>
<dbReference type="Gene3D" id="3.40.605.10">
    <property type="entry name" value="Aldehyde Dehydrogenase, Chain A, domain 1"/>
    <property type="match status" value="1"/>
</dbReference>